<dbReference type="EMBL" id="CAJJDO010000149">
    <property type="protein sequence ID" value="CAD8208137.1"/>
    <property type="molecule type" value="Genomic_DNA"/>
</dbReference>
<reference evidence="1" key="1">
    <citation type="submission" date="2021-01" db="EMBL/GenBank/DDBJ databases">
        <authorList>
            <consortium name="Genoscope - CEA"/>
            <person name="William W."/>
        </authorList>
    </citation>
    <scope>NUCLEOTIDE SEQUENCE</scope>
</reference>
<keyword evidence="2" id="KW-1185">Reference proteome</keyword>
<gene>
    <name evidence="1" type="ORF">PPENT_87.1.T1490154</name>
</gene>
<dbReference type="AlphaFoldDB" id="A0A8S1Y491"/>
<comment type="caution">
    <text evidence="1">The sequence shown here is derived from an EMBL/GenBank/DDBJ whole genome shotgun (WGS) entry which is preliminary data.</text>
</comment>
<dbReference type="Proteomes" id="UP000689195">
    <property type="component" value="Unassembled WGS sequence"/>
</dbReference>
<evidence type="ECO:0000313" key="1">
    <source>
        <dbReference type="EMBL" id="CAD8208137.1"/>
    </source>
</evidence>
<proteinExistence type="predicted"/>
<protein>
    <submittedName>
        <fullName evidence="1">Uncharacterized protein</fullName>
    </submittedName>
</protein>
<evidence type="ECO:0000313" key="2">
    <source>
        <dbReference type="Proteomes" id="UP000689195"/>
    </source>
</evidence>
<organism evidence="1 2">
    <name type="scientific">Paramecium pentaurelia</name>
    <dbReference type="NCBI Taxonomy" id="43138"/>
    <lineage>
        <taxon>Eukaryota</taxon>
        <taxon>Sar</taxon>
        <taxon>Alveolata</taxon>
        <taxon>Ciliophora</taxon>
        <taxon>Intramacronucleata</taxon>
        <taxon>Oligohymenophorea</taxon>
        <taxon>Peniculida</taxon>
        <taxon>Parameciidae</taxon>
        <taxon>Paramecium</taxon>
    </lineage>
</organism>
<accession>A0A8S1Y491</accession>
<sequence>MTLLKMYKSSNRYDIIFNQYNKQFFLRYKILKRVKYIIIQGKFKEQSNLYLNIPTQLEISQQNIEQDIYQLHHVAQRQSVVLEKHLSEFESSG</sequence>
<name>A0A8S1Y491_9CILI</name>